<evidence type="ECO:0000256" key="3">
    <source>
        <dbReference type="ARBA" id="ARBA00012758"/>
    </source>
</evidence>
<dbReference type="GO" id="GO:0004564">
    <property type="term" value="F:beta-fructofuranosidase activity"/>
    <property type="evidence" value="ECO:0007669"/>
    <property type="project" value="UniProtKB-EC"/>
</dbReference>
<dbReference type="PANTHER" id="PTHR31916:SF28">
    <property type="entry name" value="NEUTRAL_ALKALINE INVERTASE 3, CHLOROPLASTIC"/>
    <property type="match status" value="1"/>
</dbReference>
<dbReference type="PANTHER" id="PTHR31916">
    <property type="match status" value="1"/>
</dbReference>
<accession>A0A9E9C672</accession>
<dbReference type="EC" id="3.2.1.26" evidence="3"/>
<organism evidence="7 8">
    <name type="scientific">Thermocoleostomius sinensis A174</name>
    <dbReference type="NCBI Taxonomy" id="2016057"/>
    <lineage>
        <taxon>Bacteria</taxon>
        <taxon>Bacillati</taxon>
        <taxon>Cyanobacteriota</taxon>
        <taxon>Cyanophyceae</taxon>
        <taxon>Oculatellales</taxon>
        <taxon>Oculatellaceae</taxon>
        <taxon>Thermocoleostomius</taxon>
    </lineage>
</organism>
<comment type="similarity">
    <text evidence="2">Belongs to the glycosyl hydrolase 100 family.</text>
</comment>
<comment type="catalytic activity">
    <reaction evidence="1">
        <text>Hydrolysis of terminal non-reducing beta-D-fructofuranoside residues in beta-D-fructofuranosides.</text>
        <dbReference type="EC" id="3.2.1.26"/>
    </reaction>
</comment>
<proteinExistence type="inferred from homology"/>
<evidence type="ECO:0000256" key="6">
    <source>
        <dbReference type="ARBA" id="ARBA00023295"/>
    </source>
</evidence>
<protein>
    <recommendedName>
        <fullName evidence="3">beta-fructofuranosidase</fullName>
        <ecNumber evidence="3">3.2.1.26</ecNumber>
    </recommendedName>
</protein>
<name>A0A9E9C672_9CYAN</name>
<dbReference type="RefSeq" id="WP_268608379.1">
    <property type="nucleotide sequence ID" value="NZ_CP113797.1"/>
</dbReference>
<evidence type="ECO:0000313" key="8">
    <source>
        <dbReference type="Proteomes" id="UP001163152"/>
    </source>
</evidence>
<gene>
    <name evidence="7" type="ORF">OXH18_17330</name>
</gene>
<dbReference type="SUPFAM" id="SSF48208">
    <property type="entry name" value="Six-hairpin glycosidases"/>
    <property type="match status" value="1"/>
</dbReference>
<dbReference type="GO" id="GO:0005975">
    <property type="term" value="P:carbohydrate metabolic process"/>
    <property type="evidence" value="ECO:0007669"/>
    <property type="project" value="InterPro"/>
</dbReference>
<dbReference type="Gene3D" id="1.50.10.10">
    <property type="match status" value="1"/>
</dbReference>
<keyword evidence="5" id="KW-0119">Carbohydrate metabolism</keyword>
<evidence type="ECO:0000313" key="7">
    <source>
        <dbReference type="EMBL" id="WAL58924.1"/>
    </source>
</evidence>
<dbReference type="InterPro" id="IPR008928">
    <property type="entry name" value="6-hairpin_glycosidase_sf"/>
</dbReference>
<dbReference type="InterPro" id="IPR012341">
    <property type="entry name" value="6hp_glycosidase-like_sf"/>
</dbReference>
<evidence type="ECO:0000256" key="5">
    <source>
        <dbReference type="ARBA" id="ARBA00023277"/>
    </source>
</evidence>
<dbReference type="AlphaFoldDB" id="A0A9E9C672"/>
<evidence type="ECO:0000256" key="2">
    <source>
        <dbReference type="ARBA" id="ARBA00007671"/>
    </source>
</evidence>
<dbReference type="Proteomes" id="UP001163152">
    <property type="component" value="Chromosome"/>
</dbReference>
<dbReference type="GO" id="GO:0033926">
    <property type="term" value="F:endo-alpha-N-acetylgalactosaminidase activity"/>
    <property type="evidence" value="ECO:0007669"/>
    <property type="project" value="InterPro"/>
</dbReference>
<evidence type="ECO:0000256" key="4">
    <source>
        <dbReference type="ARBA" id="ARBA00022801"/>
    </source>
</evidence>
<keyword evidence="6" id="KW-0326">Glycosidase</keyword>
<reference evidence="7" key="1">
    <citation type="submission" date="2022-12" db="EMBL/GenBank/DDBJ databases">
        <title>Polyphasic identification of a Novel Hot-Spring Cyanobacterium Ocullathermofonsia sinensis gen nov. sp. nov. and Genomic Insights on its Adaptations to the Thermal Habitat.</title>
        <authorList>
            <person name="Daroch M."/>
            <person name="Tang J."/>
            <person name="Jiang Y."/>
        </authorList>
    </citation>
    <scope>NUCLEOTIDE SEQUENCE</scope>
    <source>
        <strain evidence="7">PKUAC-SCTA174</strain>
    </source>
</reference>
<dbReference type="InterPro" id="IPR024746">
    <property type="entry name" value="Glyco_hydro_100"/>
</dbReference>
<dbReference type="Pfam" id="PF12899">
    <property type="entry name" value="Glyco_hydro_100"/>
    <property type="match status" value="1"/>
</dbReference>
<keyword evidence="8" id="KW-1185">Reference proteome</keyword>
<evidence type="ECO:0000256" key="1">
    <source>
        <dbReference type="ARBA" id="ARBA00000094"/>
    </source>
</evidence>
<dbReference type="KEGG" id="tsin:OXH18_17330"/>
<keyword evidence="4 7" id="KW-0378">Hydrolase</keyword>
<sequence>MVFSEQSVVRMAQSLFYNRALVSLQGEWVGAIAAIPKVPEHGGAVLDLNYDEVFIRDNVPVMIYLLTQEKYSVVRHFLETCLSLQSNQPQTRGIFPTSFIEQNGQVVADYGQRAIGRVISVDATLWWAILTYLYVQRTGDRAFALQPTVQQGLQRFLDLILRPSFRDAPTLYVPDGAFMIDRPLDVWGTPLEIQVLLYGSLVSAAKLIQMDLQHKGYPVQARKSDESALISSNAFDSPSDAFTQRQIDQFHGSLDYARRLRRYLLKQYWITSKTVQVLRRRPTEQYGDAIQNEYNIHTETIPHWLQEWLGDRGGYLIGNIRTGRPDFRFFTLGNCLGAIFDVISPHQQQNLFQLIVQNRQDLVAQMPLRICHPPLEDTDWRTKTGYDRKNLPWCYHNAGHWPCLFWFLVVAVLRQQPFHSEQPPHLMAEMQTLLEESYQLLLYQLPRQNWAEYFDGPTGNWMGQQARLHQTWTIVGFLLVHHLLKENPGDAKIMNLPSVKEFYRSDAIEP</sequence>
<dbReference type="EMBL" id="CP113797">
    <property type="protein sequence ID" value="WAL58924.1"/>
    <property type="molecule type" value="Genomic_DNA"/>
</dbReference>